<dbReference type="AlphaFoldDB" id="A0AAD9JAM9"/>
<sequence>MEPKIGDTAGGTKKFLYSGPVSRRRGPQFDDDVDDREWNFKPTVTTSIQDDDRHSSEFDLDGVWSIKKNVNIPGINSHKTNAPKPGPGQGWSVNVGGGYYSRHGGLTAGQGGADVTEHGQFPGTGEKSWNQQPNHNYSYAQTGQAGKSQVVTSQGSPDANINDTHRQGNTNLYRTGGISQGGRYTLHNASKHNNNRHF</sequence>
<feature type="region of interest" description="Disordered" evidence="1">
    <location>
        <begin position="105"/>
        <end position="198"/>
    </location>
</feature>
<evidence type="ECO:0000313" key="2">
    <source>
        <dbReference type="EMBL" id="KAK2149599.1"/>
    </source>
</evidence>
<organism evidence="2 3">
    <name type="scientific">Paralvinella palmiformis</name>
    <dbReference type="NCBI Taxonomy" id="53620"/>
    <lineage>
        <taxon>Eukaryota</taxon>
        <taxon>Metazoa</taxon>
        <taxon>Spiralia</taxon>
        <taxon>Lophotrochozoa</taxon>
        <taxon>Annelida</taxon>
        <taxon>Polychaeta</taxon>
        <taxon>Sedentaria</taxon>
        <taxon>Canalipalpata</taxon>
        <taxon>Terebellida</taxon>
        <taxon>Terebelliformia</taxon>
        <taxon>Alvinellidae</taxon>
        <taxon>Paralvinella</taxon>
    </lineage>
</organism>
<dbReference type="EMBL" id="JAODUP010000445">
    <property type="protein sequence ID" value="KAK2149599.1"/>
    <property type="molecule type" value="Genomic_DNA"/>
</dbReference>
<reference evidence="2" key="1">
    <citation type="journal article" date="2023" name="Mol. Biol. Evol.">
        <title>Third-Generation Sequencing Reveals the Adaptive Role of the Epigenome in Three Deep-Sea Polychaetes.</title>
        <authorList>
            <person name="Perez M."/>
            <person name="Aroh O."/>
            <person name="Sun Y."/>
            <person name="Lan Y."/>
            <person name="Juniper S.K."/>
            <person name="Young C.R."/>
            <person name="Angers B."/>
            <person name="Qian P.Y."/>
        </authorList>
    </citation>
    <scope>NUCLEOTIDE SEQUENCE</scope>
    <source>
        <strain evidence="2">P08H-3</strain>
    </source>
</reference>
<dbReference type="Proteomes" id="UP001208570">
    <property type="component" value="Unassembled WGS sequence"/>
</dbReference>
<keyword evidence="3" id="KW-1185">Reference proteome</keyword>
<evidence type="ECO:0000313" key="3">
    <source>
        <dbReference type="Proteomes" id="UP001208570"/>
    </source>
</evidence>
<accession>A0AAD9JAM9</accession>
<feature type="region of interest" description="Disordered" evidence="1">
    <location>
        <begin position="1"/>
        <end position="35"/>
    </location>
</feature>
<evidence type="ECO:0000256" key="1">
    <source>
        <dbReference type="SAM" id="MobiDB-lite"/>
    </source>
</evidence>
<comment type="caution">
    <text evidence="2">The sequence shown here is derived from an EMBL/GenBank/DDBJ whole genome shotgun (WGS) entry which is preliminary data.</text>
</comment>
<gene>
    <name evidence="2" type="ORF">LSH36_445g02059</name>
</gene>
<protein>
    <submittedName>
        <fullName evidence="2">Uncharacterized protein</fullName>
    </submittedName>
</protein>
<name>A0AAD9JAM9_9ANNE</name>
<feature type="compositionally biased region" description="Polar residues" evidence="1">
    <location>
        <begin position="127"/>
        <end position="173"/>
    </location>
</feature>
<proteinExistence type="predicted"/>
<feature type="compositionally biased region" description="Basic residues" evidence="1">
    <location>
        <begin position="189"/>
        <end position="198"/>
    </location>
</feature>